<keyword evidence="16" id="KW-0378">Hydrolase</keyword>
<dbReference type="eggNOG" id="COG2217">
    <property type="taxonomic scope" value="Bacteria"/>
</dbReference>
<keyword evidence="6 14" id="KW-0479">Metal-binding</keyword>
<dbReference type="GO" id="GO:0005524">
    <property type="term" value="F:ATP binding"/>
    <property type="evidence" value="ECO:0007669"/>
    <property type="project" value="UniProtKB-UniRule"/>
</dbReference>
<keyword evidence="4" id="KW-0597">Phosphoprotein</keyword>
<feature type="transmembrane region" description="Helical" evidence="14">
    <location>
        <begin position="572"/>
        <end position="590"/>
    </location>
</feature>
<protein>
    <submittedName>
        <fullName evidence="16">Cadmium-exporting ATPase</fullName>
        <ecNumber evidence="16">3.6.3.3</ecNumber>
    </submittedName>
</protein>
<sequence>MVSKKTKNKKEVLEMVEYLTKSRQGQFLVVGVLFTILGFIFIPLNDAYSSILFYISIFFLGFYAAKHAVVETIKDRSPNVDLLMVLAAVGAVIIDFESEGAALLLIFAAAEVLEDYATNKSTSAISELMAQVPDTAQVLKENGDVVVTPTKELVIGDIVVVSKGGQIPIDGLIDRNAIVNEAALTGESVPVEKELKEEVFAGTINEGNVFHIEVNKTLNQTMFSNIIRMVEEAQNKPSRIAKFIDRIESKYVIGVLIIVPIFIIFLYYFLSLPLEEAFYRGMVLLTVASPCALVASATPATLSAISNGAKNGILFKGGAAMEALSTMNILYTDKTGTLTYGDFQVVDYHLDQELLKEVIYMEQQSSHPIGRAIVSAFKEINLAQVNQAESIEEIAGSGIKKGAILVGKPDAFKQYDKFDQFEKLLEKGDTTIFVAKGNEVVGYFSLRDRIRPQSASTVADFQKEGIKVYLLTGDNEKVAAQVAKEVKVDDYISSMLPEDKIDFVLKSQGKEEVVGMIGDGINDAPALANADIGIAMGSGSSVAMESSDVVVVKNDLSKLFYSYQLSKKLNKIIIQNVIFSIAVIVSLITLNMFGVLGLPLAVLFHEGSTILVILNGLRLLGSKKQKRNGSVAKF</sequence>
<comment type="similarity">
    <text evidence="2 14">Belongs to the cation transport ATPase (P-type) (TC 3.A.3) family. Type IB subfamily.</text>
</comment>
<dbReference type="PRINTS" id="PR00120">
    <property type="entry name" value="HATPASE"/>
</dbReference>
<evidence type="ECO:0000256" key="13">
    <source>
        <dbReference type="ARBA" id="ARBA00023136"/>
    </source>
</evidence>
<evidence type="ECO:0000313" key="16">
    <source>
        <dbReference type="EMBL" id="EFI82796.1"/>
    </source>
</evidence>
<keyword evidence="16" id="KW-0614">Plasmid</keyword>
<evidence type="ECO:0000256" key="9">
    <source>
        <dbReference type="ARBA" id="ARBA00022842"/>
    </source>
</evidence>
<feature type="transmembrane region" description="Helical" evidence="14">
    <location>
        <begin position="27"/>
        <end position="45"/>
    </location>
</feature>
<evidence type="ECO:0000256" key="4">
    <source>
        <dbReference type="ARBA" id="ARBA00022553"/>
    </source>
</evidence>
<dbReference type="InterPro" id="IPR001757">
    <property type="entry name" value="P_typ_ATPase"/>
</dbReference>
<dbReference type="NCBIfam" id="TIGR01512">
    <property type="entry name" value="ATPase-IB2_Cd"/>
    <property type="match status" value="1"/>
</dbReference>
<dbReference type="InterPro" id="IPR027256">
    <property type="entry name" value="P-typ_ATPase_IB"/>
</dbReference>
<dbReference type="AlphaFoldDB" id="D7V1H4"/>
<evidence type="ECO:0000256" key="7">
    <source>
        <dbReference type="ARBA" id="ARBA00022741"/>
    </source>
</evidence>
<dbReference type="Gene3D" id="3.40.50.1000">
    <property type="entry name" value="HAD superfamily/HAD-like"/>
    <property type="match status" value="1"/>
</dbReference>
<dbReference type="SUPFAM" id="SSF81665">
    <property type="entry name" value="Calcium ATPase, transmembrane domain M"/>
    <property type="match status" value="1"/>
</dbReference>
<dbReference type="HOGENOM" id="CLU_001771_6_3_9"/>
<evidence type="ECO:0000259" key="15">
    <source>
        <dbReference type="Pfam" id="PF00122"/>
    </source>
</evidence>
<gene>
    <name evidence="16" type="primary">cadA</name>
    <name evidence="16" type="ORF">HMPREF0556_plasmid12599</name>
</gene>
<dbReference type="SFLD" id="SFLDS00003">
    <property type="entry name" value="Haloacid_Dehalogenase"/>
    <property type="match status" value="1"/>
</dbReference>
<evidence type="ECO:0000256" key="12">
    <source>
        <dbReference type="ARBA" id="ARBA00023065"/>
    </source>
</evidence>
<dbReference type="PRINTS" id="PR00119">
    <property type="entry name" value="CATATPASE"/>
</dbReference>
<dbReference type="GO" id="GO:0005886">
    <property type="term" value="C:plasma membrane"/>
    <property type="evidence" value="ECO:0007669"/>
    <property type="project" value="UniProtKB-SubCell"/>
</dbReference>
<name>D7V1H4_LISGR</name>
<dbReference type="EMBL" id="ACCR02000006">
    <property type="protein sequence ID" value="EFI82796.1"/>
    <property type="molecule type" value="Genomic_DNA"/>
</dbReference>
<keyword evidence="9" id="KW-0460">Magnesium</keyword>
<comment type="caution">
    <text evidence="16">The sequence shown here is derived from an EMBL/GenBank/DDBJ whole genome shotgun (WGS) entry which is preliminary data.</text>
</comment>
<evidence type="ECO:0000256" key="11">
    <source>
        <dbReference type="ARBA" id="ARBA00022989"/>
    </source>
</evidence>
<proteinExistence type="inferred from homology"/>
<keyword evidence="3" id="KW-0813">Transport</keyword>
<dbReference type="InterPro" id="IPR059000">
    <property type="entry name" value="ATPase_P-type_domA"/>
</dbReference>
<evidence type="ECO:0000256" key="5">
    <source>
        <dbReference type="ARBA" id="ARBA00022692"/>
    </source>
</evidence>
<feature type="transmembrane region" description="Helical" evidence="14">
    <location>
        <begin position="251"/>
        <end position="270"/>
    </location>
</feature>
<accession>D7V1H4</accession>
<dbReference type="PANTHER" id="PTHR43079">
    <property type="entry name" value="PROBABLE CADMIUM/ZINC-TRANSPORTING ATPASE HMA1"/>
    <property type="match status" value="1"/>
</dbReference>
<feature type="domain" description="P-type ATPase A" evidence="15">
    <location>
        <begin position="132"/>
        <end position="231"/>
    </location>
</feature>
<keyword evidence="7 14" id="KW-0547">Nucleotide-binding</keyword>
<keyword evidence="17" id="KW-1185">Reference proteome</keyword>
<dbReference type="SFLD" id="SFLDG00002">
    <property type="entry name" value="C1.7:_P-type_atpase_like"/>
    <property type="match status" value="1"/>
</dbReference>
<reference evidence="16" key="1">
    <citation type="submission" date="2010-06" db="EMBL/GenBank/DDBJ databases">
        <authorList>
            <person name="Muzny D."/>
            <person name="Qin X."/>
            <person name="Buhay C."/>
            <person name="Dugan-Rocha S."/>
            <person name="Ding Y."/>
            <person name="Chen G."/>
            <person name="Hawes A."/>
            <person name="Holder M."/>
            <person name="Jhangiani S."/>
            <person name="Johnson A."/>
            <person name="Khan Z."/>
            <person name="Li Z."/>
            <person name="Liu W."/>
            <person name="Liu X."/>
            <person name="Perez L."/>
            <person name="Shen H."/>
            <person name="Wang Q."/>
            <person name="Watt J."/>
            <person name="Xi L."/>
            <person name="Xin Y."/>
            <person name="Zhou J."/>
            <person name="Deng J."/>
            <person name="Jiang H."/>
            <person name="Liu Y."/>
            <person name="Qu J."/>
            <person name="Song X.-Z."/>
            <person name="Zhang L."/>
            <person name="Villasana D."/>
            <person name="Johnson A."/>
            <person name="Liu J."/>
            <person name="Liyanage D."/>
            <person name="Lorensuhewa L."/>
            <person name="Robinson T."/>
            <person name="Song A."/>
            <person name="Song B.-B."/>
            <person name="Dinh H."/>
            <person name="Thornton R."/>
            <person name="Coyle M."/>
            <person name="Francisco L."/>
            <person name="Jackson L."/>
            <person name="Javaid M."/>
            <person name="Korchina V."/>
            <person name="Kovar C."/>
            <person name="Mata R."/>
            <person name="Mathew T."/>
            <person name="Ngo R."/>
            <person name="Nguyen L."/>
            <person name="Nguyen N."/>
            <person name="Okwuonu G."/>
            <person name="Ongeri F."/>
            <person name="Pham C."/>
            <person name="Simmons D."/>
            <person name="Wilczek-Boney K."/>
            <person name="Hale W."/>
            <person name="Jakkamsetti A."/>
            <person name="Pham P."/>
            <person name="Ruth R."/>
            <person name="San Lucas F."/>
            <person name="Warren J."/>
            <person name="Zhang J."/>
            <person name="Zhao Z."/>
            <person name="Zhou C."/>
            <person name="Zhu D."/>
            <person name="Lee S."/>
            <person name="Bess C."/>
            <person name="Blankenburg K."/>
            <person name="Forbes L."/>
            <person name="Fu Q."/>
            <person name="Gubbala S."/>
            <person name="Hirani K."/>
            <person name="Jayaseelan J.C."/>
            <person name="Lara F."/>
            <person name="Munidasa M."/>
            <person name="Palculict T."/>
            <person name="Patil S."/>
            <person name="Pu L.-L."/>
            <person name="Saada N."/>
            <person name="Tang L."/>
            <person name="Weissenberger G."/>
            <person name="Zhu Y."/>
            <person name="Hemphill L."/>
            <person name="Shang Y."/>
            <person name="Youmans B."/>
            <person name="Ayvaz T."/>
            <person name="Ross M."/>
            <person name="Santibanez J."/>
            <person name="Aqrawi P."/>
            <person name="Gross S."/>
            <person name="Joshi V."/>
            <person name="Fowler G."/>
            <person name="Nazareth L."/>
            <person name="Reid J."/>
            <person name="Worley K."/>
            <person name="Petrosino J."/>
            <person name="Highlander S."/>
            <person name="Gibbs R."/>
        </authorList>
    </citation>
    <scope>NUCLEOTIDE SEQUENCE [LARGE SCALE GENOMIC DNA]</scope>
    <source>
        <strain evidence="16">DSM 20601</strain>
        <plasmid evidence="16">unnamed</plasmid>
    </source>
</reference>
<dbReference type="PROSITE" id="PS01229">
    <property type="entry name" value="COF_2"/>
    <property type="match status" value="1"/>
</dbReference>
<dbReference type="InterPro" id="IPR023214">
    <property type="entry name" value="HAD_sf"/>
</dbReference>
<dbReference type="NCBIfam" id="TIGR01525">
    <property type="entry name" value="ATPase-IB_hvy"/>
    <property type="match status" value="1"/>
</dbReference>
<dbReference type="Pfam" id="PF00702">
    <property type="entry name" value="Hydrolase"/>
    <property type="match status" value="1"/>
</dbReference>
<dbReference type="InterPro" id="IPR008250">
    <property type="entry name" value="ATPase_P-typ_transduc_dom_A_sf"/>
</dbReference>
<feature type="transmembrane region" description="Helical" evidence="14">
    <location>
        <begin position="596"/>
        <end position="617"/>
    </location>
</feature>
<evidence type="ECO:0000256" key="1">
    <source>
        <dbReference type="ARBA" id="ARBA00004141"/>
    </source>
</evidence>
<dbReference type="NCBIfam" id="TIGR01494">
    <property type="entry name" value="ATPase_P-type"/>
    <property type="match status" value="1"/>
</dbReference>
<keyword evidence="13 14" id="KW-0472">Membrane</keyword>
<evidence type="ECO:0000256" key="3">
    <source>
        <dbReference type="ARBA" id="ARBA00022448"/>
    </source>
</evidence>
<dbReference type="SUPFAM" id="SSF56784">
    <property type="entry name" value="HAD-like"/>
    <property type="match status" value="1"/>
</dbReference>
<dbReference type="Gene3D" id="2.70.150.10">
    <property type="entry name" value="Calcium-transporting ATPase, cytoplasmic transduction domain A"/>
    <property type="match status" value="1"/>
</dbReference>
<evidence type="ECO:0000256" key="10">
    <source>
        <dbReference type="ARBA" id="ARBA00022967"/>
    </source>
</evidence>
<keyword evidence="12" id="KW-0406">Ion transport</keyword>
<dbReference type="InterPro" id="IPR036412">
    <property type="entry name" value="HAD-like_sf"/>
</dbReference>
<keyword evidence="5 14" id="KW-0812">Transmembrane</keyword>
<keyword evidence="8 14" id="KW-0067">ATP-binding</keyword>
<organism evidence="16 17">
    <name type="scientific">Listeria grayi DSM 20601</name>
    <dbReference type="NCBI Taxonomy" id="525367"/>
    <lineage>
        <taxon>Bacteria</taxon>
        <taxon>Bacillati</taxon>
        <taxon>Bacillota</taxon>
        <taxon>Bacilli</taxon>
        <taxon>Bacillales</taxon>
        <taxon>Listeriaceae</taxon>
        <taxon>Listeria</taxon>
    </lineage>
</organism>
<dbReference type="Gene3D" id="3.40.1110.10">
    <property type="entry name" value="Calcium-transporting ATPase, cytoplasmic domain N"/>
    <property type="match status" value="1"/>
</dbReference>
<dbReference type="InterPro" id="IPR023299">
    <property type="entry name" value="ATPase_P-typ_cyto_dom_N"/>
</dbReference>
<dbReference type="InterPro" id="IPR044492">
    <property type="entry name" value="P_typ_ATPase_HD_dom"/>
</dbReference>
<dbReference type="EC" id="3.6.3.3" evidence="16"/>
<dbReference type="InterPro" id="IPR023298">
    <property type="entry name" value="ATPase_P-typ_TM_dom_sf"/>
</dbReference>
<dbReference type="PANTHER" id="PTHR43079:SF1">
    <property type="entry name" value="CADMIUM_ZINC-TRANSPORTING ATPASE HMA1, CHLOROPLASTIC-RELATED"/>
    <property type="match status" value="1"/>
</dbReference>
<dbReference type="Pfam" id="PF00122">
    <property type="entry name" value="E1-E2_ATPase"/>
    <property type="match status" value="1"/>
</dbReference>
<dbReference type="GO" id="GO:0046872">
    <property type="term" value="F:metal ion binding"/>
    <property type="evidence" value="ECO:0007669"/>
    <property type="project" value="UniProtKB-KW"/>
</dbReference>
<feature type="transmembrane region" description="Helical" evidence="14">
    <location>
        <begin position="282"/>
        <end position="305"/>
    </location>
</feature>
<dbReference type="SUPFAM" id="SSF81653">
    <property type="entry name" value="Calcium ATPase, transduction domain A"/>
    <property type="match status" value="1"/>
</dbReference>
<evidence type="ECO:0000256" key="6">
    <source>
        <dbReference type="ARBA" id="ARBA00022723"/>
    </source>
</evidence>
<keyword evidence="14" id="KW-1003">Cell membrane</keyword>
<dbReference type="SFLD" id="SFLDF00027">
    <property type="entry name" value="p-type_atpase"/>
    <property type="match status" value="1"/>
</dbReference>
<evidence type="ECO:0000256" key="14">
    <source>
        <dbReference type="RuleBase" id="RU362081"/>
    </source>
</evidence>
<dbReference type="InterPro" id="IPR051949">
    <property type="entry name" value="Cation_Transport_ATPase"/>
</dbReference>
<geneLocation type="plasmid" evidence="16">
    <name>unnamed</name>
</geneLocation>
<dbReference type="Proteomes" id="UP000010119">
    <property type="component" value="Unassembled WGS sequence"/>
</dbReference>
<dbReference type="InterPro" id="IPR018303">
    <property type="entry name" value="ATPase_P-typ_P_site"/>
</dbReference>
<dbReference type="PROSITE" id="PS00154">
    <property type="entry name" value="ATPASE_E1_E2"/>
    <property type="match status" value="1"/>
</dbReference>
<dbReference type="GO" id="GO:0016887">
    <property type="term" value="F:ATP hydrolysis activity"/>
    <property type="evidence" value="ECO:0007669"/>
    <property type="project" value="InterPro"/>
</dbReference>
<evidence type="ECO:0000256" key="8">
    <source>
        <dbReference type="ARBA" id="ARBA00022840"/>
    </source>
</evidence>
<dbReference type="GO" id="GO:0019829">
    <property type="term" value="F:ATPase-coupled monoatomic cation transmembrane transporter activity"/>
    <property type="evidence" value="ECO:0007669"/>
    <property type="project" value="InterPro"/>
</dbReference>
<evidence type="ECO:0000313" key="17">
    <source>
        <dbReference type="Proteomes" id="UP000010119"/>
    </source>
</evidence>
<keyword evidence="11 14" id="KW-1133">Transmembrane helix</keyword>
<evidence type="ECO:0000256" key="2">
    <source>
        <dbReference type="ARBA" id="ARBA00006024"/>
    </source>
</evidence>
<comment type="subcellular location">
    <subcellularLocation>
        <location evidence="14">Cell membrane</location>
    </subcellularLocation>
    <subcellularLocation>
        <location evidence="1">Membrane</location>
        <topology evidence="1">Multi-pass membrane protein</topology>
    </subcellularLocation>
</comment>
<feature type="transmembrane region" description="Helical" evidence="14">
    <location>
        <begin position="51"/>
        <end position="69"/>
    </location>
</feature>
<keyword evidence="10" id="KW-1278">Translocase</keyword>